<feature type="region of interest" description="Disordered" evidence="1">
    <location>
        <begin position="17"/>
        <end position="45"/>
    </location>
</feature>
<name>A0A0A8XR56_ARUDO</name>
<evidence type="ECO:0000313" key="2">
    <source>
        <dbReference type="EMBL" id="JAD16424.1"/>
    </source>
</evidence>
<protein>
    <submittedName>
        <fullName evidence="2">Uncharacterized protein</fullName>
    </submittedName>
</protein>
<proteinExistence type="predicted"/>
<reference evidence="2" key="1">
    <citation type="submission" date="2014-09" db="EMBL/GenBank/DDBJ databases">
        <authorList>
            <person name="Magalhaes I.L.F."/>
            <person name="Oliveira U."/>
            <person name="Santos F.R."/>
            <person name="Vidigal T.H.D.A."/>
            <person name="Brescovit A.D."/>
            <person name="Santos A.J."/>
        </authorList>
    </citation>
    <scope>NUCLEOTIDE SEQUENCE</scope>
    <source>
        <tissue evidence="2">Shoot tissue taken approximately 20 cm above the soil surface</tissue>
    </source>
</reference>
<sequence length="45" mass="4770">MEKMDDCILYEGYSTADDSVRGSEGLQGSSGQASSDLLSSEYSAE</sequence>
<dbReference type="AlphaFoldDB" id="A0A0A8XR56"/>
<evidence type="ECO:0000256" key="1">
    <source>
        <dbReference type="SAM" id="MobiDB-lite"/>
    </source>
</evidence>
<accession>A0A0A8XR56</accession>
<feature type="compositionally biased region" description="Low complexity" evidence="1">
    <location>
        <begin position="22"/>
        <end position="45"/>
    </location>
</feature>
<organism evidence="2">
    <name type="scientific">Arundo donax</name>
    <name type="common">Giant reed</name>
    <name type="synonym">Donax arundinaceus</name>
    <dbReference type="NCBI Taxonomy" id="35708"/>
    <lineage>
        <taxon>Eukaryota</taxon>
        <taxon>Viridiplantae</taxon>
        <taxon>Streptophyta</taxon>
        <taxon>Embryophyta</taxon>
        <taxon>Tracheophyta</taxon>
        <taxon>Spermatophyta</taxon>
        <taxon>Magnoliopsida</taxon>
        <taxon>Liliopsida</taxon>
        <taxon>Poales</taxon>
        <taxon>Poaceae</taxon>
        <taxon>PACMAD clade</taxon>
        <taxon>Arundinoideae</taxon>
        <taxon>Arundineae</taxon>
        <taxon>Arundo</taxon>
    </lineage>
</organism>
<reference evidence="2" key="2">
    <citation type="journal article" date="2015" name="Data Brief">
        <title>Shoot transcriptome of the giant reed, Arundo donax.</title>
        <authorList>
            <person name="Barrero R.A."/>
            <person name="Guerrero F.D."/>
            <person name="Moolhuijzen P."/>
            <person name="Goolsby J.A."/>
            <person name="Tidwell J."/>
            <person name="Bellgard S.E."/>
            <person name="Bellgard M.I."/>
        </authorList>
    </citation>
    <scope>NUCLEOTIDE SEQUENCE</scope>
    <source>
        <tissue evidence="2">Shoot tissue taken approximately 20 cm above the soil surface</tissue>
    </source>
</reference>
<dbReference type="EMBL" id="GBRH01281471">
    <property type="protein sequence ID" value="JAD16424.1"/>
    <property type="molecule type" value="Transcribed_RNA"/>
</dbReference>